<dbReference type="OrthoDB" id="16262at2759"/>
<dbReference type="Gene3D" id="3.40.50.970">
    <property type="match status" value="2"/>
</dbReference>
<dbReference type="Pfam" id="PF02775">
    <property type="entry name" value="TPP_enzyme_C"/>
    <property type="match status" value="1"/>
</dbReference>
<dbReference type="InterPro" id="IPR051818">
    <property type="entry name" value="TPP_dependent_decarboxylase"/>
</dbReference>
<organism evidence="7 8">
    <name type="scientific">Paramuricea clavata</name>
    <name type="common">Red gorgonian</name>
    <name type="synonym">Violescent sea-whip</name>
    <dbReference type="NCBI Taxonomy" id="317549"/>
    <lineage>
        <taxon>Eukaryota</taxon>
        <taxon>Metazoa</taxon>
        <taxon>Cnidaria</taxon>
        <taxon>Anthozoa</taxon>
        <taxon>Octocorallia</taxon>
        <taxon>Malacalcyonacea</taxon>
        <taxon>Plexauridae</taxon>
        <taxon>Paramuricea</taxon>
    </lineage>
</organism>
<dbReference type="GO" id="GO:0033980">
    <property type="term" value="F:phosphonopyruvate decarboxylase activity"/>
    <property type="evidence" value="ECO:0007669"/>
    <property type="project" value="InterPro"/>
</dbReference>
<dbReference type="PANTHER" id="PTHR42818">
    <property type="entry name" value="SULFOPYRUVATE DECARBOXYLASE SUBUNIT ALPHA"/>
    <property type="match status" value="1"/>
</dbReference>
<comment type="caution">
    <text evidence="7">The sequence shown here is derived from an EMBL/GenBank/DDBJ whole genome shotgun (WGS) entry which is preliminary data.</text>
</comment>
<dbReference type="GO" id="GO:0030976">
    <property type="term" value="F:thiamine pyrophosphate binding"/>
    <property type="evidence" value="ECO:0007669"/>
    <property type="project" value="InterPro"/>
</dbReference>
<dbReference type="Pfam" id="PF02776">
    <property type="entry name" value="TPP_enzyme_N"/>
    <property type="match status" value="1"/>
</dbReference>
<keyword evidence="1" id="KW-0210">Decarboxylase</keyword>
<evidence type="ECO:0000256" key="1">
    <source>
        <dbReference type="ARBA" id="ARBA00022793"/>
    </source>
</evidence>
<name>A0A6S7FMM5_PARCT</name>
<dbReference type="CDD" id="cd07035">
    <property type="entry name" value="TPP_PYR_POX_like"/>
    <property type="match status" value="1"/>
</dbReference>
<evidence type="ECO:0000259" key="5">
    <source>
        <dbReference type="Pfam" id="PF02775"/>
    </source>
</evidence>
<dbReference type="CDD" id="cd03371">
    <property type="entry name" value="TPP_PpyrDC"/>
    <property type="match status" value="1"/>
</dbReference>
<keyword evidence="2" id="KW-0786">Thiamine pyrophosphate</keyword>
<evidence type="ECO:0000256" key="3">
    <source>
        <dbReference type="ARBA" id="ARBA00023239"/>
    </source>
</evidence>
<dbReference type="PANTHER" id="PTHR42818:SF1">
    <property type="entry name" value="SULFOPYRUVATE DECARBOXYLASE"/>
    <property type="match status" value="1"/>
</dbReference>
<keyword evidence="3" id="KW-0456">Lyase</keyword>
<sequence>MGSVNINRNFLQTLRRISSVLGRQSRNVSSTSIDNQEIDPEKQIEEQQKRNEEVGQFTELVRDFLDPKDFYDSLRVHGIDFYCGVPDSLLKDFCAYVTDVAKPDDHVITTNEGSAVALASGYHMATHKPALVYLQNSGLGNIVNPLMSLAVPAVYSIPMLLLVGWRGEPGKRDEPQHLHQGQATPGLLASCGIPFQVLPDYQEGAEQAIYTAKKYMQTSKGPYCLLVKRQTFLPYKIPPPDSRFVLTREESLKCIVDNLHDKDVVVATTGMLSRELFEYRVSKCQGHEKDFLCVGSMGHASAIALGIAKKKRNRQVFCLDGDGALLMQMGNMATIGHQNLPNYKHIVINNGAHDSVGAQPTDAQDLEKFNITELAKACGYKMAIQAATPEEIAAGVMAMRENEGPSMLEILCNVGSRKNLGRPTRTPTENKADFMHFLAIER</sequence>
<dbReference type="InterPro" id="IPR017684">
    <property type="entry name" value="Phosphono-pyrv_decarboxylase"/>
</dbReference>
<accession>A0A6S7FMM5</accession>
<dbReference type="NCBIfam" id="TIGR03297">
    <property type="entry name" value="Ppyr-DeCO2ase"/>
    <property type="match status" value="1"/>
</dbReference>
<evidence type="ECO:0000256" key="2">
    <source>
        <dbReference type="ARBA" id="ARBA00023052"/>
    </source>
</evidence>
<dbReference type="Proteomes" id="UP001152795">
    <property type="component" value="Unassembled WGS sequence"/>
</dbReference>
<feature type="region of interest" description="Disordered" evidence="4">
    <location>
        <begin position="28"/>
        <end position="51"/>
    </location>
</feature>
<feature type="domain" description="Thiamine pyrophosphate enzyme TPP-binding" evidence="5">
    <location>
        <begin position="293"/>
        <end position="410"/>
    </location>
</feature>
<gene>
    <name evidence="7" type="ORF">PACLA_8A026241</name>
</gene>
<proteinExistence type="predicted"/>
<dbReference type="InterPro" id="IPR012001">
    <property type="entry name" value="Thiamin_PyroP_enz_TPP-bd_dom"/>
</dbReference>
<dbReference type="AlphaFoldDB" id="A0A6S7FMM5"/>
<protein>
    <submittedName>
        <fullName evidence="7">Phosphonopyruvate decarboxylase</fullName>
    </submittedName>
</protein>
<dbReference type="InterPro" id="IPR029061">
    <property type="entry name" value="THDP-binding"/>
</dbReference>
<dbReference type="GO" id="GO:0032923">
    <property type="term" value="P:organic phosphonate biosynthetic process"/>
    <property type="evidence" value="ECO:0007669"/>
    <property type="project" value="InterPro"/>
</dbReference>
<evidence type="ECO:0000313" key="7">
    <source>
        <dbReference type="EMBL" id="CAB3981104.1"/>
    </source>
</evidence>
<dbReference type="SUPFAM" id="SSF52518">
    <property type="entry name" value="Thiamin diphosphate-binding fold (THDP-binding)"/>
    <property type="match status" value="2"/>
</dbReference>
<feature type="domain" description="Thiamine pyrophosphate enzyme N-terminal TPP-binding" evidence="6">
    <location>
        <begin position="70"/>
        <end position="172"/>
    </location>
</feature>
<reference evidence="7" key="1">
    <citation type="submission" date="2020-04" db="EMBL/GenBank/DDBJ databases">
        <authorList>
            <person name="Alioto T."/>
            <person name="Alioto T."/>
            <person name="Gomez Garrido J."/>
        </authorList>
    </citation>
    <scope>NUCLEOTIDE SEQUENCE</scope>
    <source>
        <strain evidence="7">A484AB</strain>
    </source>
</reference>
<dbReference type="InterPro" id="IPR011766">
    <property type="entry name" value="TPP_enzyme_TPP-bd"/>
</dbReference>
<dbReference type="FunFam" id="3.40.50.970:FF:000101">
    <property type="entry name" value="Putative phosphonopyruvate decarboxylase"/>
    <property type="match status" value="1"/>
</dbReference>
<dbReference type="EMBL" id="CACRXK020000353">
    <property type="protein sequence ID" value="CAB3981104.1"/>
    <property type="molecule type" value="Genomic_DNA"/>
</dbReference>
<evidence type="ECO:0000259" key="6">
    <source>
        <dbReference type="Pfam" id="PF02776"/>
    </source>
</evidence>
<dbReference type="FunFam" id="3.40.50.970:FF:000100">
    <property type="entry name" value="Putative phosphonopyruvate decarboxylase"/>
    <property type="match status" value="1"/>
</dbReference>
<evidence type="ECO:0000256" key="4">
    <source>
        <dbReference type="SAM" id="MobiDB-lite"/>
    </source>
</evidence>
<evidence type="ECO:0000313" key="8">
    <source>
        <dbReference type="Proteomes" id="UP001152795"/>
    </source>
</evidence>
<feature type="compositionally biased region" description="Basic and acidic residues" evidence="4">
    <location>
        <begin position="39"/>
        <end position="51"/>
    </location>
</feature>
<keyword evidence="8" id="KW-1185">Reference proteome</keyword>